<dbReference type="CDD" id="cd22160">
    <property type="entry name" value="F-box_AtFBL13-like"/>
    <property type="match status" value="1"/>
</dbReference>
<feature type="domain" description="F-box" evidence="1">
    <location>
        <begin position="1190"/>
        <end position="1226"/>
    </location>
</feature>
<dbReference type="SMART" id="SM00579">
    <property type="entry name" value="FBD"/>
    <property type="match status" value="3"/>
</dbReference>
<comment type="caution">
    <text evidence="2">The sequence shown here is derived from an EMBL/GenBank/DDBJ whole genome shotgun (WGS) entry which is preliminary data.</text>
</comment>
<dbReference type="InterPro" id="IPR001810">
    <property type="entry name" value="F-box_dom"/>
</dbReference>
<dbReference type="PROSITE" id="PS50181">
    <property type="entry name" value="FBOX"/>
    <property type="match status" value="3"/>
</dbReference>
<evidence type="ECO:0000313" key="2">
    <source>
        <dbReference type="EMBL" id="KAG7538160.1"/>
    </source>
</evidence>
<gene>
    <name evidence="2" type="ORF">ISN44_As13g019720</name>
</gene>
<dbReference type="InterPro" id="IPR053781">
    <property type="entry name" value="F-box_AtFBL13-like"/>
</dbReference>
<dbReference type="OrthoDB" id="1110816at2759"/>
<dbReference type="Pfam" id="PF24758">
    <property type="entry name" value="LRR_At5g56370"/>
    <property type="match status" value="4"/>
</dbReference>
<evidence type="ECO:0000259" key="1">
    <source>
        <dbReference type="PROSITE" id="PS50181"/>
    </source>
</evidence>
<keyword evidence="3" id="KW-1185">Reference proteome</keyword>
<dbReference type="Pfam" id="PF08387">
    <property type="entry name" value="FBD"/>
    <property type="match status" value="4"/>
</dbReference>
<dbReference type="PANTHER" id="PTHR31900">
    <property type="entry name" value="F-BOX/RNI SUPERFAMILY PROTEIN-RELATED"/>
    <property type="match status" value="1"/>
</dbReference>
<feature type="domain" description="F-box" evidence="1">
    <location>
        <begin position="368"/>
        <end position="404"/>
    </location>
</feature>
<dbReference type="PANTHER" id="PTHR31900:SF29">
    <property type="entry name" value="FBD-LIKE DOMAIN FAMILY PROTEIN"/>
    <property type="match status" value="1"/>
</dbReference>
<dbReference type="InterPro" id="IPR050232">
    <property type="entry name" value="FBL13/AtMIF1-like"/>
</dbReference>
<proteinExistence type="predicted"/>
<feature type="domain" description="F-box" evidence="1">
    <location>
        <begin position="762"/>
        <end position="798"/>
    </location>
</feature>
<dbReference type="Proteomes" id="UP000694251">
    <property type="component" value="Chromosome 13"/>
</dbReference>
<dbReference type="InterPro" id="IPR006566">
    <property type="entry name" value="FBD"/>
</dbReference>
<organism evidence="2 3">
    <name type="scientific">Arabidopsis suecica</name>
    <name type="common">Swedish thale-cress</name>
    <name type="synonym">Cardaminopsis suecica</name>
    <dbReference type="NCBI Taxonomy" id="45249"/>
    <lineage>
        <taxon>Eukaryota</taxon>
        <taxon>Viridiplantae</taxon>
        <taxon>Streptophyta</taxon>
        <taxon>Embryophyta</taxon>
        <taxon>Tracheophyta</taxon>
        <taxon>Spermatophyta</taxon>
        <taxon>Magnoliopsida</taxon>
        <taxon>eudicotyledons</taxon>
        <taxon>Gunneridae</taxon>
        <taxon>Pentapetalae</taxon>
        <taxon>rosids</taxon>
        <taxon>malvids</taxon>
        <taxon>Brassicales</taxon>
        <taxon>Brassicaceae</taxon>
        <taxon>Camelineae</taxon>
        <taxon>Arabidopsis</taxon>
    </lineage>
</organism>
<name>A0A8T1XU56_ARASU</name>
<protein>
    <submittedName>
        <fullName evidence="2">FBD domain</fullName>
    </submittedName>
</protein>
<dbReference type="Pfam" id="PF00646">
    <property type="entry name" value="F-box"/>
    <property type="match status" value="3"/>
</dbReference>
<dbReference type="EMBL" id="JAEFBJ010000013">
    <property type="protein sequence ID" value="KAG7538160.1"/>
    <property type="molecule type" value="Genomic_DNA"/>
</dbReference>
<reference evidence="2 3" key="1">
    <citation type="submission" date="2020-12" db="EMBL/GenBank/DDBJ databases">
        <title>Concerted genomic and epigenomic changes stabilize Arabidopsis allopolyploids.</title>
        <authorList>
            <person name="Chen Z."/>
        </authorList>
    </citation>
    <scope>NUCLEOTIDE SEQUENCE [LARGE SCALE GENOMIC DNA]</scope>
    <source>
        <strain evidence="2">As9502</strain>
        <tissue evidence="2">Leaf</tissue>
    </source>
</reference>
<evidence type="ECO:0000313" key="3">
    <source>
        <dbReference type="Proteomes" id="UP000694251"/>
    </source>
</evidence>
<dbReference type="InterPro" id="IPR055411">
    <property type="entry name" value="LRR_FXL15/At3g58940/PEG3-like"/>
</dbReference>
<dbReference type="SMART" id="SM00256">
    <property type="entry name" value="FBOX"/>
    <property type="match status" value="4"/>
</dbReference>
<accession>A0A8T1XU56</accession>
<sequence length="1603" mass="183926">MDRISTLPNDLLLSILLLLPGTKDVVLTMVLSKRWKPLWMMVPKLIYNDGSYQNVDYGRFLRFVDRSLLLHKAPILKTLHFKVGQTCGVGDIPLWIRAADNRSMRELVIEIHSSSSASRVIPTRIFYTGCRMLAKLKLNNVILVDATSPISFPSLKKLILLSVKYPNEEFIQRLLSNCPVLVSLHVEQCLDDNVTIFTVRVPSLKRLFMHKSPDRVGDDADGFVIDAPSLKRFYLCDCRGGFCTVENKMPNIVEADMAVGYPCASNIMGSITSVKHLCLCLLESKDVCPVGSNFHSLVHLEICTCEPEWLNTLVCMLRYSPKLQHLRFEQLHPPPNEPRPCWSEPKAVPECLLSSLETFKWKLKTSDMDRISELPNALLLKILSSLPTKDAVTTMVLSKRWQCLWMFVPRLEYSDDMYGDGEDGRFSRFVYSSLMLHEAPVLESLCLKLGHKSGAIDIGVCVRPAVNRNVRELIIEIDDSSTETPVTLPRSLYKSCIMLVTLELNNAVLVDSHTLISFPSLINLELTSMKYPSDEFIKKFLSSCPVLKYLSVEQCLGDNEAILVVRVPSLKVLSLDKSSVDEYHQGFVIDTPCLESLDIVDYTKGFALLSIGAYFEGTIFRRLVRLELCTCDSAWLDLLMRLLKDAPKLRFLELVQYHEIDTKDPRPCWNEPSYVPECLLSSLETFVWRKYEGSKEEKEVATFILRNSGYLEIATFYPKSTDPIENLQMLMELSMSPRRSPICQLAFHRNLNPLSEDFRNIMDRISHLPDEVLSKILSLLQTKDVMRTMLLSKRFKSLWMFLPRLEFDDSTHFPKPRFVGALEPDYRIFRQFVDRSLMSLEGQVLQSLYLKLGRHYTDGDVAIWVRSALKRGLVELKLECRESNLPSYVYSKCMHFLPKILYTTCETLVVLKLQYVGLDVPDLVCLRSLKTLSLKAVFFSNQRSLLRLLPNCPVLEDLLIQRRPYSNPGLIFKIVVPSLKRLSLNYYGITGLEIDAPSLKYLHIVDRSSNLLVSKSFNFNEVVKANIDINLSRPEKLLHSLTSAEHIRLCLSASEVVYPVGSCFHRLKHLEVCTCKSEWLDLFMHLLEDSPSLKVIKINQCHPDQNVRPNWNQPSSVPICLSSNLEIWEWIKYEGTQEEKELSTYILKTAVCLKKASFTAKSNDDKKKLQMLQELSLSRRVWTEKSVDRMDMISELPDELLLKVLSLLPAKDVVATMVLSKRWKFLWKFVPKLEYDYNIGQFVNSYLQLHEAPVLESLYFKLNQKTADIVDIGACAMRRCLRELIIETDFSPFYTQTLVFIPGSCLLVTLSLNNAILDDFYSPIISFPCLKKLSLIRIKYLGRDEFVNKLLSNCPVLEDLAVDRCEDDYVFNFTIRVPTLESLVFSKSPYIPKDNAHGAVIDAPSLKILNILDYSSGFFLIEKKMPKIVKAYLDVGYSCTKELLGPIDSVKQLYICLSTSMEAYHEGRTYSQLERLELCICKTEWLNLLMRLLKDSPKLRFLKVEQYHIIRNGHIWPCWSEPSYVPELSLETFIWIPYEGREVEKQVARFILKNSGSLKAATFYHKSVGPEEKLAMLMELSMLSRSSICEIAFKDMAELPWNR</sequence>